<keyword evidence="6" id="KW-0963">Cytoplasm</keyword>
<dbReference type="AlphaFoldDB" id="A0A3B3RPX5"/>
<dbReference type="GeneTree" id="ENSGT00390000015405"/>
<dbReference type="STRING" id="1676925.ENSPKIP00000019895"/>
<dbReference type="Proteomes" id="UP000261540">
    <property type="component" value="Unplaced"/>
</dbReference>
<evidence type="ECO:0000256" key="3">
    <source>
        <dbReference type="ARBA" id="ARBA00022552"/>
    </source>
</evidence>
<proteinExistence type="inferred from homology"/>
<dbReference type="PANTHER" id="PTHR15341">
    <property type="entry name" value="SUN-COR STEROID HORMONE RECEPTOR CO-REPRESSOR"/>
    <property type="match status" value="1"/>
</dbReference>
<dbReference type="GO" id="GO:0000460">
    <property type="term" value="P:maturation of 5.8S rRNA"/>
    <property type="evidence" value="ECO:0007669"/>
    <property type="project" value="TreeGrafter"/>
</dbReference>
<dbReference type="GO" id="GO:0005730">
    <property type="term" value="C:nucleolus"/>
    <property type="evidence" value="ECO:0007669"/>
    <property type="project" value="UniProtKB-SubCell"/>
</dbReference>
<keyword evidence="5 6" id="KW-0539">Nucleus</keyword>
<sequence>MADEDIPAEEYPAEIEEYLTEFDSSVDSLHNMVKTMVSVSKNELVQKLDPLEQAKLDLMSAYALNSLYWTYLVTQGVNPKEHGVKQELERIRTYMNKVREIADRKTAARLDKAAASRFMRSALWEPGQEKANATPGGSQAKERKEPSRK</sequence>
<comment type="function">
    <text evidence="6">Plays a role in the recruitment of the exosome to pre-rRNA to mediate the 3'-5' end processing of the 5.8S rRNA.</text>
</comment>
<keyword evidence="4 6" id="KW-0694">RNA-binding</keyword>
<comment type="subunit">
    <text evidence="6">Monomer and homodimer.</text>
</comment>
<comment type="subcellular location">
    <subcellularLocation>
        <location evidence="6">Cytoplasm</location>
    </subcellularLocation>
    <subcellularLocation>
        <location evidence="6">Nucleus</location>
        <location evidence="6">Nucleolus</location>
    </subcellularLocation>
</comment>
<evidence type="ECO:0000313" key="9">
    <source>
        <dbReference type="Proteomes" id="UP000261540"/>
    </source>
</evidence>
<feature type="region of interest" description="Disordered" evidence="7">
    <location>
        <begin position="121"/>
        <end position="149"/>
    </location>
</feature>
<protein>
    <recommendedName>
        <fullName evidence="2 6">Nuclear nucleic acid-binding protein C1D</fullName>
    </recommendedName>
</protein>
<dbReference type="OrthoDB" id="1421013at2759"/>
<dbReference type="InterPro" id="IPR011082">
    <property type="entry name" value="Exosome-assoc_fac/DNA_repair"/>
</dbReference>
<evidence type="ECO:0000256" key="2">
    <source>
        <dbReference type="ARBA" id="ARBA00015212"/>
    </source>
</evidence>
<dbReference type="InterPro" id="IPR007146">
    <property type="entry name" value="Sas10/Utp3/C1D"/>
</dbReference>
<evidence type="ECO:0000256" key="1">
    <source>
        <dbReference type="ARBA" id="ARBA00009154"/>
    </source>
</evidence>
<comment type="similarity">
    <text evidence="1 6">Belongs to the C1D family.</text>
</comment>
<accession>A0A3B3RPX5</accession>
<evidence type="ECO:0000256" key="4">
    <source>
        <dbReference type="ARBA" id="ARBA00022884"/>
    </source>
</evidence>
<dbReference type="KEGG" id="pki:111859780"/>
<keyword evidence="9" id="KW-1185">Reference proteome</keyword>
<evidence type="ECO:0000256" key="6">
    <source>
        <dbReference type="RuleBase" id="RU368003"/>
    </source>
</evidence>
<dbReference type="GO" id="GO:0005737">
    <property type="term" value="C:cytoplasm"/>
    <property type="evidence" value="ECO:0007669"/>
    <property type="project" value="UniProtKB-SubCell"/>
</dbReference>
<dbReference type="GO" id="GO:0003723">
    <property type="term" value="F:RNA binding"/>
    <property type="evidence" value="ECO:0007669"/>
    <property type="project" value="UniProtKB-UniRule"/>
</dbReference>
<feature type="compositionally biased region" description="Basic and acidic residues" evidence="7">
    <location>
        <begin position="140"/>
        <end position="149"/>
    </location>
</feature>
<dbReference type="GO" id="GO:0010468">
    <property type="term" value="P:regulation of gene expression"/>
    <property type="evidence" value="ECO:0007669"/>
    <property type="project" value="TreeGrafter"/>
</dbReference>
<dbReference type="CTD" id="10438"/>
<evidence type="ECO:0000256" key="7">
    <source>
        <dbReference type="SAM" id="MobiDB-lite"/>
    </source>
</evidence>
<evidence type="ECO:0000313" key="8">
    <source>
        <dbReference type="Ensembl" id="ENSPKIP00000019895.1"/>
    </source>
</evidence>
<reference evidence="8" key="1">
    <citation type="submission" date="2025-08" db="UniProtKB">
        <authorList>
            <consortium name="Ensembl"/>
        </authorList>
    </citation>
    <scope>IDENTIFICATION</scope>
</reference>
<dbReference type="PANTHER" id="PTHR15341:SF3">
    <property type="entry name" value="NUCLEAR NUCLEIC ACID-BINDING PROTEIN C1D"/>
    <property type="match status" value="1"/>
</dbReference>
<dbReference type="Pfam" id="PF04000">
    <property type="entry name" value="Sas10_Utp3"/>
    <property type="match status" value="1"/>
</dbReference>
<organism evidence="8 9">
    <name type="scientific">Paramormyrops kingsleyae</name>
    <dbReference type="NCBI Taxonomy" id="1676925"/>
    <lineage>
        <taxon>Eukaryota</taxon>
        <taxon>Metazoa</taxon>
        <taxon>Chordata</taxon>
        <taxon>Craniata</taxon>
        <taxon>Vertebrata</taxon>
        <taxon>Euteleostomi</taxon>
        <taxon>Actinopterygii</taxon>
        <taxon>Neopterygii</taxon>
        <taxon>Teleostei</taxon>
        <taxon>Osteoglossocephala</taxon>
        <taxon>Osteoglossomorpha</taxon>
        <taxon>Osteoglossiformes</taxon>
        <taxon>Mormyridae</taxon>
        <taxon>Paramormyrops</taxon>
    </lineage>
</organism>
<dbReference type="GO" id="GO:0000178">
    <property type="term" value="C:exosome (RNase complex)"/>
    <property type="evidence" value="ECO:0007669"/>
    <property type="project" value="TreeGrafter"/>
</dbReference>
<dbReference type="GO" id="GO:0003677">
    <property type="term" value="F:DNA binding"/>
    <property type="evidence" value="ECO:0007669"/>
    <property type="project" value="UniProtKB-KW"/>
</dbReference>
<evidence type="ECO:0000256" key="5">
    <source>
        <dbReference type="ARBA" id="ARBA00023242"/>
    </source>
</evidence>
<name>A0A3B3RPX5_9TELE</name>
<keyword evidence="3 6" id="KW-0698">rRNA processing</keyword>
<keyword evidence="6" id="KW-0238">DNA-binding</keyword>
<reference evidence="8" key="2">
    <citation type="submission" date="2025-09" db="UniProtKB">
        <authorList>
            <consortium name="Ensembl"/>
        </authorList>
    </citation>
    <scope>IDENTIFICATION</scope>
</reference>
<dbReference type="Ensembl" id="ENSPKIT00000000497.1">
    <property type="protein sequence ID" value="ENSPKIP00000019895.1"/>
    <property type="gene ID" value="ENSPKIG00000004877.1"/>
</dbReference>